<dbReference type="InterPro" id="IPR036388">
    <property type="entry name" value="WH-like_DNA-bd_sf"/>
</dbReference>
<dbReference type="Pfam" id="PF00480">
    <property type="entry name" value="ROK"/>
    <property type="match status" value="2"/>
</dbReference>
<dbReference type="RefSeq" id="WP_344753977.1">
    <property type="nucleotide sequence ID" value="NZ_BAABBW010000003.1"/>
</dbReference>
<dbReference type="InterPro" id="IPR043129">
    <property type="entry name" value="ATPase_NBD"/>
</dbReference>
<sequence>MSKYSMRVQTTAVGLDSSGLRRLNTSAALRAILAVDGPATLAQLVTATSLSRRTLESILDELIRAGWVDELEERSSTGSAGRPSRRFEARPDNALVAALRIDTFSATALICDVLGREVGRASFVLPDYEDPAHALRTGAEAVEAAVAEAGVAPETIRGGGLASGGAIEDEAVVRHIVHAPTWSGIDARGALEKHFNFPWWVDNDANLAALAERSSGVAADQDSFVWLIVGNRTGAGIIIHGEVHHGFRGSAGEIVEMSSIDSSSYAEFPIAWLTSPRNDQQAVARDTLAAARRGDAGALAEVDTFIRAITPMVVTLSWTIAPPLIVLGGGLEDGADLLLPRLSSSMRAAGAPAIPLAATVLGRDAPLKGAAQLVLDRLDTELFGPLVLPARLSRR</sequence>
<dbReference type="SUPFAM" id="SSF53067">
    <property type="entry name" value="Actin-like ATPase domain"/>
    <property type="match status" value="1"/>
</dbReference>
<dbReference type="Gene3D" id="1.10.10.10">
    <property type="entry name" value="Winged helix-like DNA-binding domain superfamily/Winged helix DNA-binding domain"/>
    <property type="match status" value="1"/>
</dbReference>
<name>A0ABP8A0V1_9MICO</name>
<dbReference type="Proteomes" id="UP001501079">
    <property type="component" value="Unassembled WGS sequence"/>
</dbReference>
<gene>
    <name evidence="2" type="ORF">GCM10022287_20240</name>
</gene>
<evidence type="ECO:0000313" key="3">
    <source>
        <dbReference type="Proteomes" id="UP001501079"/>
    </source>
</evidence>
<dbReference type="SUPFAM" id="SSF46785">
    <property type="entry name" value="Winged helix' DNA-binding domain"/>
    <property type="match status" value="1"/>
</dbReference>
<dbReference type="InterPro" id="IPR036390">
    <property type="entry name" value="WH_DNA-bd_sf"/>
</dbReference>
<evidence type="ECO:0000313" key="2">
    <source>
        <dbReference type="EMBL" id="GAA4175190.1"/>
    </source>
</evidence>
<dbReference type="EMBL" id="BAABBW010000003">
    <property type="protein sequence ID" value="GAA4175190.1"/>
    <property type="molecule type" value="Genomic_DNA"/>
</dbReference>
<dbReference type="PANTHER" id="PTHR18964">
    <property type="entry name" value="ROK (REPRESSOR, ORF, KINASE) FAMILY"/>
    <property type="match status" value="1"/>
</dbReference>
<proteinExistence type="inferred from homology"/>
<comment type="similarity">
    <text evidence="1">Belongs to the ROK (NagC/XylR) family.</text>
</comment>
<dbReference type="PANTHER" id="PTHR18964:SF149">
    <property type="entry name" value="BIFUNCTIONAL UDP-N-ACETYLGLUCOSAMINE 2-EPIMERASE_N-ACETYLMANNOSAMINE KINASE"/>
    <property type="match status" value="1"/>
</dbReference>
<evidence type="ECO:0000256" key="1">
    <source>
        <dbReference type="ARBA" id="ARBA00006479"/>
    </source>
</evidence>
<dbReference type="CDD" id="cd23763">
    <property type="entry name" value="ASKHA_ATPase_ROK"/>
    <property type="match status" value="1"/>
</dbReference>
<keyword evidence="3" id="KW-1185">Reference proteome</keyword>
<organism evidence="2 3">
    <name type="scientific">Gryllotalpicola koreensis</name>
    <dbReference type="NCBI Taxonomy" id="993086"/>
    <lineage>
        <taxon>Bacteria</taxon>
        <taxon>Bacillati</taxon>
        <taxon>Actinomycetota</taxon>
        <taxon>Actinomycetes</taxon>
        <taxon>Micrococcales</taxon>
        <taxon>Microbacteriaceae</taxon>
        <taxon>Gryllotalpicola</taxon>
    </lineage>
</organism>
<accession>A0ABP8A0V1</accession>
<reference evidence="3" key="1">
    <citation type="journal article" date="2019" name="Int. J. Syst. Evol. Microbiol.">
        <title>The Global Catalogue of Microorganisms (GCM) 10K type strain sequencing project: providing services to taxonomists for standard genome sequencing and annotation.</title>
        <authorList>
            <consortium name="The Broad Institute Genomics Platform"/>
            <consortium name="The Broad Institute Genome Sequencing Center for Infectious Disease"/>
            <person name="Wu L."/>
            <person name="Ma J."/>
        </authorList>
    </citation>
    <scope>NUCLEOTIDE SEQUENCE [LARGE SCALE GENOMIC DNA]</scope>
    <source>
        <strain evidence="3">JCM 17591</strain>
    </source>
</reference>
<comment type="caution">
    <text evidence="2">The sequence shown here is derived from an EMBL/GenBank/DDBJ whole genome shotgun (WGS) entry which is preliminary data.</text>
</comment>
<dbReference type="InterPro" id="IPR000600">
    <property type="entry name" value="ROK"/>
</dbReference>
<dbReference type="Gene3D" id="3.30.420.40">
    <property type="match status" value="4"/>
</dbReference>
<protein>
    <submittedName>
        <fullName evidence="2">ROK family transcriptional regulator</fullName>
    </submittedName>
</protein>